<evidence type="ECO:0000313" key="2">
    <source>
        <dbReference type="EMBL" id="KTB35836.1"/>
    </source>
</evidence>
<sequence length="47" mass="4844">MVGAIINGDLNGGLSPISRPPVPSSRGMVSQHTLIKWLSPETPTSGS</sequence>
<reference evidence="2 3" key="1">
    <citation type="submission" date="2015-12" db="EMBL/GenBank/DDBJ databases">
        <title>Draft genome sequence of Moniliophthora roreri, the causal agent of frosty pod rot of cacao.</title>
        <authorList>
            <person name="Aime M.C."/>
            <person name="Diaz-Valderrama J.R."/>
            <person name="Kijpornyongpan T."/>
            <person name="Phillips-Mora W."/>
        </authorList>
    </citation>
    <scope>NUCLEOTIDE SEQUENCE [LARGE SCALE GENOMIC DNA]</scope>
    <source>
        <strain evidence="2 3">MCA 2952</strain>
    </source>
</reference>
<accession>A0A0W0FHL7</accession>
<organism evidence="2 3">
    <name type="scientific">Moniliophthora roreri</name>
    <name type="common">Frosty pod rot fungus</name>
    <name type="synonym">Monilia roreri</name>
    <dbReference type="NCBI Taxonomy" id="221103"/>
    <lineage>
        <taxon>Eukaryota</taxon>
        <taxon>Fungi</taxon>
        <taxon>Dikarya</taxon>
        <taxon>Basidiomycota</taxon>
        <taxon>Agaricomycotina</taxon>
        <taxon>Agaricomycetes</taxon>
        <taxon>Agaricomycetidae</taxon>
        <taxon>Agaricales</taxon>
        <taxon>Marasmiineae</taxon>
        <taxon>Marasmiaceae</taxon>
        <taxon>Moniliophthora</taxon>
    </lineage>
</organism>
<feature type="region of interest" description="Disordered" evidence="1">
    <location>
        <begin position="1"/>
        <end position="47"/>
    </location>
</feature>
<name>A0A0W0FHL7_MONRR</name>
<dbReference type="Proteomes" id="UP000054988">
    <property type="component" value="Unassembled WGS sequence"/>
</dbReference>
<dbReference type="EMBL" id="LATX01001970">
    <property type="protein sequence ID" value="KTB35836.1"/>
    <property type="molecule type" value="Genomic_DNA"/>
</dbReference>
<proteinExistence type="predicted"/>
<gene>
    <name evidence="2" type="ORF">WG66_11582</name>
</gene>
<evidence type="ECO:0000256" key="1">
    <source>
        <dbReference type="SAM" id="MobiDB-lite"/>
    </source>
</evidence>
<dbReference type="AlphaFoldDB" id="A0A0W0FHL7"/>
<comment type="caution">
    <text evidence="2">The sequence shown here is derived from an EMBL/GenBank/DDBJ whole genome shotgun (WGS) entry which is preliminary data.</text>
</comment>
<evidence type="ECO:0000313" key="3">
    <source>
        <dbReference type="Proteomes" id="UP000054988"/>
    </source>
</evidence>
<protein>
    <submittedName>
        <fullName evidence="2">Uncharacterized protein</fullName>
    </submittedName>
</protein>